<proteinExistence type="predicted"/>
<accession>A0A1H9SDS9</accession>
<dbReference type="STRING" id="1601833.SAMN05518684_104141"/>
<keyword evidence="3" id="KW-1185">Reference proteome</keyword>
<protein>
    <submittedName>
        <fullName evidence="2">Uncharacterized protein</fullName>
    </submittedName>
</protein>
<feature type="compositionally biased region" description="Basic and acidic residues" evidence="1">
    <location>
        <begin position="37"/>
        <end position="46"/>
    </location>
</feature>
<feature type="region of interest" description="Disordered" evidence="1">
    <location>
        <begin position="1"/>
        <end position="58"/>
    </location>
</feature>
<sequence>MRSMRKKETNKVSPEVERTTAPGIDEEEEFGEDATEDERRKGDSTKVTRLIYDEYDPS</sequence>
<dbReference type="EMBL" id="FOGT01000004">
    <property type="protein sequence ID" value="SER82523.1"/>
    <property type="molecule type" value="Genomic_DNA"/>
</dbReference>
<evidence type="ECO:0000313" key="2">
    <source>
        <dbReference type="EMBL" id="SER82523.1"/>
    </source>
</evidence>
<evidence type="ECO:0000256" key="1">
    <source>
        <dbReference type="SAM" id="MobiDB-lite"/>
    </source>
</evidence>
<dbReference type="Proteomes" id="UP000198571">
    <property type="component" value="Unassembled WGS sequence"/>
</dbReference>
<dbReference type="RefSeq" id="WP_177174201.1">
    <property type="nucleotide sequence ID" value="NZ_FOGT01000004.1"/>
</dbReference>
<dbReference type="AlphaFoldDB" id="A0A1H9SDS9"/>
<evidence type="ECO:0000313" key="3">
    <source>
        <dbReference type="Proteomes" id="UP000198571"/>
    </source>
</evidence>
<reference evidence="3" key="1">
    <citation type="submission" date="2016-10" db="EMBL/GenBank/DDBJ databases">
        <authorList>
            <person name="Varghese N."/>
            <person name="Submissions S."/>
        </authorList>
    </citation>
    <scope>NUCLEOTIDE SEQUENCE [LARGE SCALE GENOMIC DNA]</scope>
    <source>
        <strain evidence="3">S9</strain>
    </source>
</reference>
<organism evidence="2 3">
    <name type="scientific">Salipaludibacillus aurantiacus</name>
    <dbReference type="NCBI Taxonomy" id="1601833"/>
    <lineage>
        <taxon>Bacteria</taxon>
        <taxon>Bacillati</taxon>
        <taxon>Bacillota</taxon>
        <taxon>Bacilli</taxon>
        <taxon>Bacillales</taxon>
        <taxon>Bacillaceae</taxon>
    </lineage>
</organism>
<feature type="compositionally biased region" description="Acidic residues" evidence="1">
    <location>
        <begin position="24"/>
        <end position="36"/>
    </location>
</feature>
<gene>
    <name evidence="2" type="ORF">SAMN05518684_104141</name>
</gene>
<feature type="compositionally biased region" description="Basic and acidic residues" evidence="1">
    <location>
        <begin position="1"/>
        <end position="18"/>
    </location>
</feature>
<name>A0A1H9SDS9_9BACI</name>